<dbReference type="RefSeq" id="XP_020435175.1">
    <property type="nucleotide sequence ID" value="XM_020574761.1"/>
</dbReference>
<name>D3B6T8_HETP5</name>
<protein>
    <submittedName>
        <fullName evidence="3">Uncharacterized protein</fullName>
    </submittedName>
</protein>
<dbReference type="AlphaFoldDB" id="D3B6T8"/>
<evidence type="ECO:0000256" key="1">
    <source>
        <dbReference type="SAM" id="MobiDB-lite"/>
    </source>
</evidence>
<feature type="region of interest" description="Disordered" evidence="1">
    <location>
        <begin position="78"/>
        <end position="101"/>
    </location>
</feature>
<evidence type="ECO:0000313" key="4">
    <source>
        <dbReference type="Proteomes" id="UP000001396"/>
    </source>
</evidence>
<keyword evidence="4" id="KW-1185">Reference proteome</keyword>
<keyword evidence="2" id="KW-0812">Transmembrane</keyword>
<organism evidence="3 4">
    <name type="scientific">Heterostelium pallidum (strain ATCC 26659 / Pp 5 / PN500)</name>
    <name type="common">Cellular slime mold</name>
    <name type="synonym">Polysphondylium pallidum</name>
    <dbReference type="NCBI Taxonomy" id="670386"/>
    <lineage>
        <taxon>Eukaryota</taxon>
        <taxon>Amoebozoa</taxon>
        <taxon>Evosea</taxon>
        <taxon>Eumycetozoa</taxon>
        <taxon>Dictyostelia</taxon>
        <taxon>Acytosteliales</taxon>
        <taxon>Acytosteliaceae</taxon>
        <taxon>Heterostelium</taxon>
    </lineage>
</organism>
<evidence type="ECO:0000313" key="3">
    <source>
        <dbReference type="EMBL" id="EFA83058.1"/>
    </source>
</evidence>
<proteinExistence type="predicted"/>
<feature type="transmembrane region" description="Helical" evidence="2">
    <location>
        <begin position="44"/>
        <end position="64"/>
    </location>
</feature>
<keyword evidence="2" id="KW-0472">Membrane</keyword>
<comment type="caution">
    <text evidence="3">The sequence shown here is derived from an EMBL/GenBank/DDBJ whole genome shotgun (WGS) entry which is preliminary data.</text>
</comment>
<gene>
    <name evidence="3" type="ORF">PPL_03846</name>
</gene>
<accession>D3B6T8</accession>
<keyword evidence="2" id="KW-1133">Transmembrane helix</keyword>
<evidence type="ECO:0000256" key="2">
    <source>
        <dbReference type="SAM" id="Phobius"/>
    </source>
</evidence>
<reference evidence="3 4" key="1">
    <citation type="journal article" date="2011" name="Genome Res.">
        <title>Phylogeny-wide analysis of social amoeba genomes highlights ancient origins for complex intercellular communication.</title>
        <authorList>
            <person name="Heidel A.J."/>
            <person name="Lawal H.M."/>
            <person name="Felder M."/>
            <person name="Schilde C."/>
            <person name="Helps N.R."/>
            <person name="Tunggal B."/>
            <person name="Rivero F."/>
            <person name="John U."/>
            <person name="Schleicher M."/>
            <person name="Eichinger L."/>
            <person name="Platzer M."/>
            <person name="Noegel A.A."/>
            <person name="Schaap P."/>
            <person name="Gloeckner G."/>
        </authorList>
    </citation>
    <scope>NUCLEOTIDE SEQUENCE [LARGE SCALE GENOMIC DNA]</scope>
    <source>
        <strain evidence="4">ATCC 26659 / Pp 5 / PN500</strain>
    </source>
</reference>
<dbReference type="EMBL" id="ADBJ01000017">
    <property type="protein sequence ID" value="EFA83058.1"/>
    <property type="molecule type" value="Genomic_DNA"/>
</dbReference>
<sequence length="101" mass="11421">MDRESNTPAKKSFSSKIKSIFQLPNSVKGKMVGIANVTFFSLRYVLNAAWVLGTLVIIFSTPMIRCIEYERLVRATDKKREAESNQTQGKIAQTLPRVLNE</sequence>
<dbReference type="GeneID" id="31359333"/>
<dbReference type="InParanoid" id="D3B6T8"/>
<dbReference type="Proteomes" id="UP000001396">
    <property type="component" value="Unassembled WGS sequence"/>
</dbReference>